<keyword evidence="3" id="KW-0804">Transcription</keyword>
<dbReference type="Pfam" id="PF20240">
    <property type="entry name" value="DUF6597"/>
    <property type="match status" value="1"/>
</dbReference>
<keyword evidence="2 5" id="KW-0238">DNA-binding</keyword>
<evidence type="ECO:0000256" key="3">
    <source>
        <dbReference type="ARBA" id="ARBA00023163"/>
    </source>
</evidence>
<accession>A0A1X7LD78</accession>
<dbReference type="InterPro" id="IPR018060">
    <property type="entry name" value="HTH_AraC"/>
</dbReference>
<dbReference type="RefSeq" id="WP_085518925.1">
    <property type="nucleotide sequence ID" value="NZ_FXAW01000010.1"/>
</dbReference>
<evidence type="ECO:0000256" key="2">
    <source>
        <dbReference type="ARBA" id="ARBA00023125"/>
    </source>
</evidence>
<dbReference type="GO" id="GO:0043565">
    <property type="term" value="F:sequence-specific DNA binding"/>
    <property type="evidence" value="ECO:0007669"/>
    <property type="project" value="InterPro"/>
</dbReference>
<dbReference type="Pfam" id="PF12833">
    <property type="entry name" value="HTH_18"/>
    <property type="match status" value="1"/>
</dbReference>
<evidence type="ECO:0000256" key="1">
    <source>
        <dbReference type="ARBA" id="ARBA00023015"/>
    </source>
</evidence>
<dbReference type="OrthoDB" id="635259at2"/>
<dbReference type="SMART" id="SM00342">
    <property type="entry name" value="HTH_ARAC"/>
    <property type="match status" value="1"/>
</dbReference>
<gene>
    <name evidence="5" type="ORF">SAMN05661096_03801</name>
</gene>
<dbReference type="PROSITE" id="PS01124">
    <property type="entry name" value="HTH_ARAC_FAMILY_2"/>
    <property type="match status" value="1"/>
</dbReference>
<dbReference type="EMBL" id="FXAW01000010">
    <property type="protein sequence ID" value="SMG51660.1"/>
    <property type="molecule type" value="Genomic_DNA"/>
</dbReference>
<keyword evidence="6" id="KW-1185">Reference proteome</keyword>
<protein>
    <submittedName>
        <fullName evidence="5">AraC-type DNA-binding protein</fullName>
    </submittedName>
</protein>
<dbReference type="InterPro" id="IPR046532">
    <property type="entry name" value="DUF6597"/>
</dbReference>
<dbReference type="Proteomes" id="UP000193804">
    <property type="component" value="Unassembled WGS sequence"/>
</dbReference>
<sequence>MKIKTFQPLSQELQKYIECFYILSNSKEEEKVSYLTFPTLFSVVGAVMNAKNIVTDQKVTISFSKEDAIDTSLVCRFNKPIFVEYEGEIKEICIYFKPLGLNAFLEKPLENYSHSFVDEFIPFPDYEMRMQSILKMADDADLAINIEQYWLDKLIGFKHPFLHAALDAIHQDPNITTNELAKGLGVSQKTFIKQFKKHLCKTPTEFKKILRFRIAISEKQKSFDGNRLTELAYISNFFDQSHMVASFKSLTGFAPKSFFQRLSTTNGDNINWIFTAG</sequence>
<dbReference type="AlphaFoldDB" id="A0A1X7LD78"/>
<evidence type="ECO:0000313" key="5">
    <source>
        <dbReference type="EMBL" id="SMG51660.1"/>
    </source>
</evidence>
<name>A0A1X7LD78_9BACT</name>
<proteinExistence type="predicted"/>
<dbReference type="PANTHER" id="PTHR46796:SF13">
    <property type="entry name" value="HTH-TYPE TRANSCRIPTIONAL ACTIVATOR RHAS"/>
    <property type="match status" value="1"/>
</dbReference>
<evidence type="ECO:0000313" key="6">
    <source>
        <dbReference type="Proteomes" id="UP000193804"/>
    </source>
</evidence>
<dbReference type="PANTHER" id="PTHR46796">
    <property type="entry name" value="HTH-TYPE TRANSCRIPTIONAL ACTIVATOR RHAS-RELATED"/>
    <property type="match status" value="1"/>
</dbReference>
<dbReference type="STRING" id="1028.SAMN05661096_03801"/>
<evidence type="ECO:0000259" key="4">
    <source>
        <dbReference type="PROSITE" id="PS01124"/>
    </source>
</evidence>
<dbReference type="InterPro" id="IPR050204">
    <property type="entry name" value="AraC_XylS_family_regulators"/>
</dbReference>
<feature type="domain" description="HTH araC/xylS-type" evidence="4">
    <location>
        <begin position="159"/>
        <end position="261"/>
    </location>
</feature>
<dbReference type="Gene3D" id="1.10.10.60">
    <property type="entry name" value="Homeodomain-like"/>
    <property type="match status" value="1"/>
</dbReference>
<keyword evidence="1" id="KW-0805">Transcription regulation</keyword>
<dbReference type="GO" id="GO:0003700">
    <property type="term" value="F:DNA-binding transcription factor activity"/>
    <property type="evidence" value="ECO:0007669"/>
    <property type="project" value="InterPro"/>
</dbReference>
<reference evidence="6" key="1">
    <citation type="submission" date="2017-04" db="EMBL/GenBank/DDBJ databases">
        <authorList>
            <person name="Varghese N."/>
            <person name="Submissions S."/>
        </authorList>
    </citation>
    <scope>NUCLEOTIDE SEQUENCE [LARGE SCALE GENOMIC DNA]</scope>
    <source>
        <strain evidence="6">DSM 4125</strain>
    </source>
</reference>
<organism evidence="5 6">
    <name type="scientific">Marivirga sericea</name>
    <dbReference type="NCBI Taxonomy" id="1028"/>
    <lineage>
        <taxon>Bacteria</taxon>
        <taxon>Pseudomonadati</taxon>
        <taxon>Bacteroidota</taxon>
        <taxon>Cytophagia</taxon>
        <taxon>Cytophagales</taxon>
        <taxon>Marivirgaceae</taxon>
        <taxon>Marivirga</taxon>
    </lineage>
</organism>